<keyword evidence="3" id="KW-1185">Reference proteome</keyword>
<keyword evidence="1" id="KW-0472">Membrane</keyword>
<gene>
    <name evidence="2" type="ORF">NAS2_0502</name>
</gene>
<keyword evidence="1" id="KW-0812">Transmembrane</keyword>
<dbReference type="RefSeq" id="WP_174448182.1">
    <property type="nucleotide sequence ID" value="NZ_AP018732.1"/>
</dbReference>
<dbReference type="GeneID" id="55584320"/>
<dbReference type="EMBL" id="AP018732">
    <property type="protein sequence ID" value="BBE41891.1"/>
    <property type="molecule type" value="Genomic_DNA"/>
</dbReference>
<evidence type="ECO:0000313" key="2">
    <source>
        <dbReference type="EMBL" id="BBE41891.1"/>
    </source>
</evidence>
<feature type="transmembrane region" description="Helical" evidence="1">
    <location>
        <begin position="41"/>
        <end position="60"/>
    </location>
</feature>
<dbReference type="KEGG" id="ccai:NAS2_0502"/>
<proteinExistence type="predicted"/>
<evidence type="ECO:0000313" key="3">
    <source>
        <dbReference type="Proteomes" id="UP000509448"/>
    </source>
</evidence>
<feature type="transmembrane region" description="Helical" evidence="1">
    <location>
        <begin position="72"/>
        <end position="90"/>
    </location>
</feature>
<evidence type="ECO:0008006" key="4">
    <source>
        <dbReference type="Google" id="ProtNLM"/>
    </source>
</evidence>
<dbReference type="AlphaFoldDB" id="A0A4P2VCN6"/>
<dbReference type="Proteomes" id="UP000509448">
    <property type="component" value="Chromosome"/>
</dbReference>
<feature type="transmembrane region" description="Helical" evidence="1">
    <location>
        <begin position="96"/>
        <end position="117"/>
    </location>
</feature>
<dbReference type="OrthoDB" id="386221at2157"/>
<organism evidence="2 3">
    <name type="scientific">Conexivisphaera calida</name>
    <dbReference type="NCBI Taxonomy" id="1874277"/>
    <lineage>
        <taxon>Archaea</taxon>
        <taxon>Nitrososphaerota</taxon>
        <taxon>Conexivisphaeria</taxon>
        <taxon>Conexivisphaerales</taxon>
        <taxon>Conexivisphaeraceae</taxon>
        <taxon>Conexivisphaera</taxon>
    </lineage>
</organism>
<evidence type="ECO:0000256" key="1">
    <source>
        <dbReference type="SAM" id="Phobius"/>
    </source>
</evidence>
<accession>A0A4P2VCN6</accession>
<reference evidence="2 3" key="1">
    <citation type="journal article" date="2019" name="ISME J.">
        <title>Isolation and characterization of a thermophilic sulfur- and iron-reducing thaumarchaeote from a terrestrial acidic hot spring.</title>
        <authorList>
            <person name="Kato S."/>
            <person name="Itoh T."/>
            <person name="Yuki M."/>
            <person name="Nagamori M."/>
            <person name="Ohnishi M."/>
            <person name="Uematsu K."/>
            <person name="Suzuki K."/>
            <person name="Takashina T."/>
            <person name="Ohkuma M."/>
        </authorList>
    </citation>
    <scope>NUCLEOTIDE SEQUENCE [LARGE SCALE GENOMIC DNA]</scope>
    <source>
        <strain evidence="2 3">NAS-02</strain>
    </source>
</reference>
<name>A0A4P2VCN6_9ARCH</name>
<feature type="transmembrane region" description="Helical" evidence="1">
    <location>
        <begin position="7"/>
        <end position="29"/>
    </location>
</feature>
<keyword evidence="1" id="KW-1133">Transmembrane helix</keyword>
<feature type="transmembrane region" description="Helical" evidence="1">
    <location>
        <begin position="162"/>
        <end position="181"/>
    </location>
</feature>
<sequence>MERDRQTVNVLVLELATMIVAIALAFNAQTLSTSHVEPFELIGFIIVNLIVIWFWWSYIMDRLEFPPATRRFPALDVLVLVLISLIPYVLKEANAIYTSGLLSALMFVWSFMMREIISENAAALEPSRLRGLRRGMYIRAIAGLVFAASSALSFVNTLYGRAAFAATVFVVFLQIALSRLAPSRRARRSRI</sequence>
<protein>
    <recommendedName>
        <fullName evidence="4">Integral membrane protein</fullName>
    </recommendedName>
</protein>
<feature type="transmembrane region" description="Helical" evidence="1">
    <location>
        <begin position="137"/>
        <end position="156"/>
    </location>
</feature>